<evidence type="ECO:0000313" key="7">
    <source>
        <dbReference type="EMBL" id="ASK79356.1"/>
    </source>
</evidence>
<dbReference type="InterPro" id="IPR003783">
    <property type="entry name" value="Regulatory_RecX"/>
</dbReference>
<evidence type="ECO:0000259" key="5">
    <source>
        <dbReference type="Pfam" id="PF21981"/>
    </source>
</evidence>
<feature type="domain" description="RecX first three-helical" evidence="6">
    <location>
        <begin position="7"/>
        <end position="43"/>
    </location>
</feature>
<evidence type="ECO:0000256" key="2">
    <source>
        <dbReference type="ARBA" id="ARBA00009695"/>
    </source>
</evidence>
<dbReference type="Proteomes" id="UP000242175">
    <property type="component" value="Chromosome small"/>
</dbReference>
<dbReference type="EMBL" id="CP022356">
    <property type="protein sequence ID" value="ASK79356.1"/>
    <property type="molecule type" value="Genomic_DNA"/>
</dbReference>
<dbReference type="InterPro" id="IPR053926">
    <property type="entry name" value="RecX_HTH_1st"/>
</dbReference>
<dbReference type="Gene3D" id="1.10.10.10">
    <property type="entry name" value="Winged helix-like DNA-binding domain superfamily/Winged helix DNA-binding domain"/>
    <property type="match status" value="2"/>
</dbReference>
<dbReference type="RefSeq" id="WP_089074264.1">
    <property type="nucleotide sequence ID" value="NZ_CBCSAM010000004.1"/>
</dbReference>
<dbReference type="InterPro" id="IPR053925">
    <property type="entry name" value="RecX_HTH_3rd"/>
</dbReference>
<dbReference type="Pfam" id="PF21981">
    <property type="entry name" value="RecX_HTH3"/>
    <property type="match status" value="1"/>
</dbReference>
<organism evidence="7 8">
    <name type="scientific">Paraphotobacterium marinum</name>
    <dbReference type="NCBI Taxonomy" id="1755811"/>
    <lineage>
        <taxon>Bacteria</taxon>
        <taxon>Pseudomonadati</taxon>
        <taxon>Pseudomonadota</taxon>
        <taxon>Gammaproteobacteria</taxon>
        <taxon>Vibrionales</taxon>
        <taxon>Vibrionaceae</taxon>
        <taxon>Paraphotobacterium</taxon>
    </lineage>
</organism>
<feature type="domain" description="RecX third three-helical" evidence="5">
    <location>
        <begin position="110"/>
        <end position="143"/>
    </location>
</feature>
<dbReference type="KEGG" id="pmai:CF386_09850"/>
<proteinExistence type="inferred from homology"/>
<dbReference type="OrthoDB" id="7066780at2"/>
<evidence type="ECO:0000256" key="1">
    <source>
        <dbReference type="ARBA" id="ARBA00004496"/>
    </source>
</evidence>
<dbReference type="GO" id="GO:0006282">
    <property type="term" value="P:regulation of DNA repair"/>
    <property type="evidence" value="ECO:0007669"/>
    <property type="project" value="InterPro"/>
</dbReference>
<evidence type="ECO:0000256" key="3">
    <source>
        <dbReference type="ARBA" id="ARBA00018111"/>
    </source>
</evidence>
<reference evidence="7 8" key="1">
    <citation type="journal article" date="2016" name="Int. J. Syst. Evol. Microbiol.">
        <title>Paraphotobacterium marinum gen. nov., sp. nov., a member of the family Vibrionaceae, isolated from surface seawater.</title>
        <authorList>
            <person name="Huang Z."/>
            <person name="Dong C."/>
            <person name="Shao Z."/>
        </authorList>
    </citation>
    <scope>NUCLEOTIDE SEQUENCE [LARGE SCALE GENOMIC DNA]</scope>
    <source>
        <strain evidence="7 8">NSCS20N07D</strain>
    </source>
</reference>
<dbReference type="Pfam" id="PF21982">
    <property type="entry name" value="RecX_HTH1"/>
    <property type="match status" value="1"/>
</dbReference>
<comment type="subcellular location">
    <subcellularLocation>
        <location evidence="1">Cytoplasm</location>
    </subcellularLocation>
</comment>
<evidence type="ECO:0000313" key="8">
    <source>
        <dbReference type="Proteomes" id="UP000242175"/>
    </source>
</evidence>
<keyword evidence="8" id="KW-1185">Reference proteome</keyword>
<gene>
    <name evidence="7" type="ORF">CF386_09850</name>
</gene>
<evidence type="ECO:0000256" key="4">
    <source>
        <dbReference type="ARBA" id="ARBA00022490"/>
    </source>
</evidence>
<evidence type="ECO:0000259" key="6">
    <source>
        <dbReference type="Pfam" id="PF21982"/>
    </source>
</evidence>
<sequence>MNNKKLYDFSIRLLSKRDYSSGELKKKLLHEALPEEEVDTVIQLLMEHRYLNDQRLIDSLIKKNLSKLHGLTRIKQELKKKELDPFLVEESIQKLDIDWLDICSQSKVTKFGEKLPKEQKEKAKIIRYLQYRGHAMSDIFEIISS</sequence>
<name>A0A220VGJ0_9GAMM</name>
<protein>
    <recommendedName>
        <fullName evidence="3">Regulatory protein RecX</fullName>
    </recommendedName>
</protein>
<keyword evidence="4" id="KW-0963">Cytoplasm</keyword>
<dbReference type="GO" id="GO:0005737">
    <property type="term" value="C:cytoplasm"/>
    <property type="evidence" value="ECO:0007669"/>
    <property type="project" value="UniProtKB-SubCell"/>
</dbReference>
<dbReference type="PANTHER" id="PTHR33602">
    <property type="entry name" value="REGULATORY PROTEIN RECX FAMILY PROTEIN"/>
    <property type="match status" value="1"/>
</dbReference>
<accession>A0A220VGJ0</accession>
<comment type="similarity">
    <text evidence="2">Belongs to the RecX family.</text>
</comment>
<dbReference type="PANTHER" id="PTHR33602:SF1">
    <property type="entry name" value="REGULATORY PROTEIN RECX FAMILY PROTEIN"/>
    <property type="match status" value="1"/>
</dbReference>
<dbReference type="AlphaFoldDB" id="A0A220VGJ0"/>
<dbReference type="InterPro" id="IPR036388">
    <property type="entry name" value="WH-like_DNA-bd_sf"/>
</dbReference>